<accession>A0A517QN09</accession>
<evidence type="ECO:0000313" key="3">
    <source>
        <dbReference type="EMBL" id="QDT33011.1"/>
    </source>
</evidence>
<feature type="domain" description="AAA+ ATPase" evidence="2">
    <location>
        <begin position="254"/>
        <end position="440"/>
    </location>
</feature>
<evidence type="ECO:0000256" key="1">
    <source>
        <dbReference type="SAM" id="MobiDB-lite"/>
    </source>
</evidence>
<sequence length="520" mass="58678">MQPGTLTDIDNLLMSLGNEEDLEVEPKSAPPMTSEEPQETPSTSNEKPEENPEESPAPNEESKEAEATEKTHAEKIEEARRLPKVSDAVAKLTGETSIRRLNMNNGVFMPLSPESLNDAGLSLSEVMNLILKFLYNRGVETGYKTALQVGLKFPLVEGILRQLKIERLAAYKNSIAGGDYLYELTELGRDRARTLSVQSTYFGTAPVPLDQYIASVNAQTLAGRKPSLKAIRRAFSDLDISDRMISNIGQAIHSGRGMFLYGAPGNGKTSMAERVTKSFGDTIWIPRSIVASGEIIRLFDPNRHRPIEGDSDHDQEVDGRWVQIERPTIVSGGELTMEDLEITYIRKTGVGEAPLQLKSNCGTLLIDDFGRQRMSTDELLNRWIVPLEQRIDFLHMESGRTIQVPFDQLIIFSSNLEPRDLVDDAFLRRIPYKIEVKDASEVEFRNLFIKMAKKARFECSHETVDYLIQHHYVGANRPFRFCHPRDLLRQVENRCTLHNLPHEITKSAIDQAVENYFSIM</sequence>
<evidence type="ECO:0000313" key="4">
    <source>
        <dbReference type="Proteomes" id="UP000315724"/>
    </source>
</evidence>
<dbReference type="InterPro" id="IPR027417">
    <property type="entry name" value="P-loop_NTPase"/>
</dbReference>
<dbReference type="SUPFAM" id="SSF52540">
    <property type="entry name" value="P-loop containing nucleoside triphosphate hydrolases"/>
    <property type="match status" value="1"/>
</dbReference>
<gene>
    <name evidence="3" type="ORF">Mal48_22630</name>
</gene>
<dbReference type="SMART" id="SM00382">
    <property type="entry name" value="AAA"/>
    <property type="match status" value="1"/>
</dbReference>
<keyword evidence="4" id="KW-1185">Reference proteome</keyword>
<protein>
    <recommendedName>
        <fullName evidence="2">AAA+ ATPase domain-containing protein</fullName>
    </recommendedName>
</protein>
<dbReference type="EMBL" id="CP036267">
    <property type="protein sequence ID" value="QDT33011.1"/>
    <property type="molecule type" value="Genomic_DNA"/>
</dbReference>
<name>A0A517QN09_9PLAN</name>
<proteinExistence type="predicted"/>
<evidence type="ECO:0000259" key="2">
    <source>
        <dbReference type="SMART" id="SM00382"/>
    </source>
</evidence>
<feature type="region of interest" description="Disordered" evidence="1">
    <location>
        <begin position="1"/>
        <end position="82"/>
    </location>
</feature>
<dbReference type="InterPro" id="IPR003593">
    <property type="entry name" value="AAA+_ATPase"/>
</dbReference>
<dbReference type="RefSeq" id="WP_197442235.1">
    <property type="nucleotide sequence ID" value="NZ_CP036267.1"/>
</dbReference>
<feature type="compositionally biased region" description="Basic and acidic residues" evidence="1">
    <location>
        <begin position="60"/>
        <end position="81"/>
    </location>
</feature>
<dbReference type="AlphaFoldDB" id="A0A517QN09"/>
<dbReference type="Gene3D" id="3.40.50.300">
    <property type="entry name" value="P-loop containing nucleotide triphosphate hydrolases"/>
    <property type="match status" value="1"/>
</dbReference>
<dbReference type="Proteomes" id="UP000315724">
    <property type="component" value="Chromosome"/>
</dbReference>
<dbReference type="KEGG" id="tpol:Mal48_22630"/>
<reference evidence="3 4" key="1">
    <citation type="submission" date="2019-02" db="EMBL/GenBank/DDBJ databases">
        <title>Deep-cultivation of Planctomycetes and their phenomic and genomic characterization uncovers novel biology.</title>
        <authorList>
            <person name="Wiegand S."/>
            <person name="Jogler M."/>
            <person name="Boedeker C."/>
            <person name="Pinto D."/>
            <person name="Vollmers J."/>
            <person name="Rivas-Marin E."/>
            <person name="Kohn T."/>
            <person name="Peeters S.H."/>
            <person name="Heuer A."/>
            <person name="Rast P."/>
            <person name="Oberbeckmann S."/>
            <person name="Bunk B."/>
            <person name="Jeske O."/>
            <person name="Meyerdierks A."/>
            <person name="Storesund J.E."/>
            <person name="Kallscheuer N."/>
            <person name="Luecker S."/>
            <person name="Lage O.M."/>
            <person name="Pohl T."/>
            <person name="Merkel B.J."/>
            <person name="Hornburger P."/>
            <person name="Mueller R.-W."/>
            <person name="Bruemmer F."/>
            <person name="Labrenz M."/>
            <person name="Spormann A.M."/>
            <person name="Op den Camp H."/>
            <person name="Overmann J."/>
            <person name="Amann R."/>
            <person name="Jetten M.S.M."/>
            <person name="Mascher T."/>
            <person name="Medema M.H."/>
            <person name="Devos D.P."/>
            <person name="Kaster A.-K."/>
            <person name="Ovreas L."/>
            <person name="Rohde M."/>
            <person name="Galperin M.Y."/>
            <person name="Jogler C."/>
        </authorList>
    </citation>
    <scope>NUCLEOTIDE SEQUENCE [LARGE SCALE GENOMIC DNA]</scope>
    <source>
        <strain evidence="3 4">Mal48</strain>
    </source>
</reference>
<organism evidence="3 4">
    <name type="scientific">Thalassoglobus polymorphus</name>
    <dbReference type="NCBI Taxonomy" id="2527994"/>
    <lineage>
        <taxon>Bacteria</taxon>
        <taxon>Pseudomonadati</taxon>
        <taxon>Planctomycetota</taxon>
        <taxon>Planctomycetia</taxon>
        <taxon>Planctomycetales</taxon>
        <taxon>Planctomycetaceae</taxon>
        <taxon>Thalassoglobus</taxon>
    </lineage>
</organism>